<evidence type="ECO:0000259" key="3">
    <source>
        <dbReference type="SMART" id="SM01116"/>
    </source>
</evidence>
<keyword evidence="2" id="KW-0456">Lyase</keyword>
<dbReference type="InterPro" id="IPR048564">
    <property type="entry name" value="CYNS_N"/>
</dbReference>
<dbReference type="InterPro" id="IPR036581">
    <property type="entry name" value="Cyanate_lyase_C_sf"/>
</dbReference>
<evidence type="ECO:0000256" key="1">
    <source>
        <dbReference type="ARBA" id="ARBA00003561"/>
    </source>
</evidence>
<dbReference type="InterPro" id="IPR003712">
    <property type="entry name" value="Cyanate_lyase_C"/>
</dbReference>
<name>A0A382A1N5_9ZZZZ</name>
<dbReference type="PRINTS" id="PR01693">
    <property type="entry name" value="CYANASE"/>
</dbReference>
<dbReference type="SMART" id="SM01116">
    <property type="entry name" value="Cyanate_lyase"/>
    <property type="match status" value="1"/>
</dbReference>
<gene>
    <name evidence="4" type="ORF">METZ01_LOCUS148005</name>
</gene>
<dbReference type="NCBIfam" id="NF002773">
    <property type="entry name" value="PRK02866.1"/>
    <property type="match status" value="1"/>
</dbReference>
<feature type="domain" description="Cyanate lyase C-terminal" evidence="3">
    <location>
        <begin position="76"/>
        <end position="148"/>
    </location>
</feature>
<organism evidence="4">
    <name type="scientific">marine metagenome</name>
    <dbReference type="NCBI Taxonomy" id="408172"/>
    <lineage>
        <taxon>unclassified sequences</taxon>
        <taxon>metagenomes</taxon>
        <taxon>ecological metagenomes</taxon>
    </lineage>
</organism>
<comment type="function">
    <text evidence="1">Catalyzes the reaction of cyanate with bicarbonate to produce ammonia and carbon dioxide.</text>
</comment>
<dbReference type="Gene3D" id="1.10.260.40">
    <property type="entry name" value="lambda repressor-like DNA-binding domains"/>
    <property type="match status" value="1"/>
</dbReference>
<dbReference type="CDD" id="cd00559">
    <property type="entry name" value="Cyanase_C"/>
    <property type="match status" value="1"/>
</dbReference>
<reference evidence="4" key="1">
    <citation type="submission" date="2018-05" db="EMBL/GenBank/DDBJ databases">
        <authorList>
            <person name="Lanie J.A."/>
            <person name="Ng W.-L."/>
            <person name="Kazmierczak K.M."/>
            <person name="Andrzejewski T.M."/>
            <person name="Davidsen T.M."/>
            <person name="Wayne K.J."/>
            <person name="Tettelin H."/>
            <person name="Glass J.I."/>
            <person name="Rusch D."/>
            <person name="Podicherti R."/>
            <person name="Tsui H.-C.T."/>
            <person name="Winkler M.E."/>
        </authorList>
    </citation>
    <scope>NUCLEOTIDE SEQUENCE</scope>
</reference>
<dbReference type="HAMAP" id="MF_00535">
    <property type="entry name" value="Cyanate_hydrat"/>
    <property type="match status" value="1"/>
</dbReference>
<dbReference type="SUPFAM" id="SSF47413">
    <property type="entry name" value="lambda repressor-like DNA-binding domains"/>
    <property type="match status" value="1"/>
</dbReference>
<dbReference type="PANTHER" id="PTHR34186">
    <property type="entry name" value="CYANATE HYDRATASE"/>
    <property type="match status" value="1"/>
</dbReference>
<accession>A0A382A1N5</accession>
<dbReference type="Pfam" id="PF02560">
    <property type="entry name" value="Cyanate_lyase"/>
    <property type="match status" value="1"/>
</dbReference>
<dbReference type="InterPro" id="IPR010982">
    <property type="entry name" value="Lambda_DNA-bd_dom_sf"/>
</dbReference>
<dbReference type="SUPFAM" id="SSF55234">
    <property type="entry name" value="Cyanase C-terminal domain"/>
    <property type="match status" value="1"/>
</dbReference>
<dbReference type="AlphaFoldDB" id="A0A382A1N5"/>
<dbReference type="GO" id="GO:0008824">
    <property type="term" value="F:cyanate hydratase activity"/>
    <property type="evidence" value="ECO:0007669"/>
    <property type="project" value="InterPro"/>
</dbReference>
<dbReference type="Pfam" id="PF21291">
    <property type="entry name" value="CYNS_N"/>
    <property type="match status" value="1"/>
</dbReference>
<dbReference type="EMBL" id="UINC01023455">
    <property type="protein sequence ID" value="SVA95151.1"/>
    <property type="molecule type" value="Genomic_DNA"/>
</dbReference>
<dbReference type="GO" id="GO:0003677">
    <property type="term" value="F:DNA binding"/>
    <property type="evidence" value="ECO:0007669"/>
    <property type="project" value="InterPro"/>
</dbReference>
<dbReference type="PANTHER" id="PTHR34186:SF2">
    <property type="entry name" value="CYANATE HYDRATASE"/>
    <property type="match status" value="1"/>
</dbReference>
<protein>
    <recommendedName>
        <fullName evidence="3">Cyanate lyase C-terminal domain-containing protein</fullName>
    </recommendedName>
</protein>
<evidence type="ECO:0000256" key="2">
    <source>
        <dbReference type="ARBA" id="ARBA00023239"/>
    </source>
</evidence>
<sequence length="148" mass="16290">MMTRKEATSQLIQAKKAKGLTFENISSQMGRDKVWVAAALLGQATMSEEEANVTVKLLGVGPDVAEALQEIPSKGSLDTTVPVDPLIYRFHEVTQVYGTTIKAVVHELFGDGIMSAIDFTLDIQKENDPKGDRVVVTYSGKFLPYKKW</sequence>
<dbReference type="PIRSF" id="PIRSF001263">
    <property type="entry name" value="Cyanate_hydratas"/>
    <property type="match status" value="1"/>
</dbReference>
<dbReference type="InterPro" id="IPR008076">
    <property type="entry name" value="Cyanase"/>
</dbReference>
<proteinExistence type="inferred from homology"/>
<evidence type="ECO:0000313" key="4">
    <source>
        <dbReference type="EMBL" id="SVA95151.1"/>
    </source>
</evidence>
<dbReference type="NCBIfam" id="TIGR00673">
    <property type="entry name" value="cynS"/>
    <property type="match status" value="1"/>
</dbReference>
<dbReference type="Gene3D" id="3.30.1160.10">
    <property type="entry name" value="Cyanate lyase, C-terminal domain"/>
    <property type="match status" value="1"/>
</dbReference>